<keyword evidence="4 6" id="KW-0326">Glycosidase</keyword>
<dbReference type="HOGENOM" id="CLU_2114665_0_0_1"/>
<gene>
    <name evidence="7" type="ORF">GALMADRAFT_75463</name>
</gene>
<evidence type="ECO:0000256" key="5">
    <source>
        <dbReference type="ARBA" id="ARBA00023316"/>
    </source>
</evidence>
<dbReference type="InterPro" id="IPR000743">
    <property type="entry name" value="Glyco_hydro_28"/>
</dbReference>
<dbReference type="InterPro" id="IPR012334">
    <property type="entry name" value="Pectin_lyas_fold"/>
</dbReference>
<dbReference type="Pfam" id="PF00295">
    <property type="entry name" value="Glyco_hydro_28"/>
    <property type="match status" value="1"/>
</dbReference>
<dbReference type="Gene3D" id="2.160.20.10">
    <property type="entry name" value="Single-stranded right-handed beta-helix, Pectin lyase-like"/>
    <property type="match status" value="1"/>
</dbReference>
<feature type="non-terminal residue" evidence="7">
    <location>
        <position position="1"/>
    </location>
</feature>
<organism evidence="7 8">
    <name type="scientific">Galerina marginata (strain CBS 339.88)</name>
    <dbReference type="NCBI Taxonomy" id="685588"/>
    <lineage>
        <taxon>Eukaryota</taxon>
        <taxon>Fungi</taxon>
        <taxon>Dikarya</taxon>
        <taxon>Basidiomycota</taxon>
        <taxon>Agaricomycotina</taxon>
        <taxon>Agaricomycetes</taxon>
        <taxon>Agaricomycetidae</taxon>
        <taxon>Agaricales</taxon>
        <taxon>Agaricineae</taxon>
        <taxon>Strophariaceae</taxon>
        <taxon>Galerina</taxon>
    </lineage>
</organism>
<evidence type="ECO:0000256" key="3">
    <source>
        <dbReference type="ARBA" id="ARBA00022801"/>
    </source>
</evidence>
<proteinExistence type="inferred from homology"/>
<name>A0A067SLX9_GALM3</name>
<dbReference type="OrthoDB" id="187139at2759"/>
<dbReference type="GO" id="GO:0004650">
    <property type="term" value="F:polygalacturonase activity"/>
    <property type="evidence" value="ECO:0007669"/>
    <property type="project" value="InterPro"/>
</dbReference>
<sequence>RNTYCEGGHDLSIGSLGKAVLLLRSKTSHESILMNNTLYGARFKSWTGGNGLARKYLLGSMSTSTYPFSCNHQLTGELQVGPRPNTTSTNKTHIQDISFQNFAGVVKEFVISYLF</sequence>
<dbReference type="GO" id="GO:0071555">
    <property type="term" value="P:cell wall organization"/>
    <property type="evidence" value="ECO:0007669"/>
    <property type="project" value="UniProtKB-KW"/>
</dbReference>
<evidence type="ECO:0000256" key="6">
    <source>
        <dbReference type="RuleBase" id="RU361169"/>
    </source>
</evidence>
<protein>
    <submittedName>
        <fullName evidence="7">Uncharacterized protein</fullName>
    </submittedName>
</protein>
<evidence type="ECO:0000256" key="4">
    <source>
        <dbReference type="ARBA" id="ARBA00023295"/>
    </source>
</evidence>
<evidence type="ECO:0000313" key="7">
    <source>
        <dbReference type="EMBL" id="KDR71012.1"/>
    </source>
</evidence>
<keyword evidence="3 6" id="KW-0378">Hydrolase</keyword>
<evidence type="ECO:0000256" key="1">
    <source>
        <dbReference type="ARBA" id="ARBA00008834"/>
    </source>
</evidence>
<dbReference type="AlphaFoldDB" id="A0A067SLX9"/>
<evidence type="ECO:0000256" key="2">
    <source>
        <dbReference type="ARBA" id="ARBA00022729"/>
    </source>
</evidence>
<dbReference type="EMBL" id="KL142394">
    <property type="protein sequence ID" value="KDR71012.1"/>
    <property type="molecule type" value="Genomic_DNA"/>
</dbReference>
<dbReference type="STRING" id="685588.A0A067SLX9"/>
<evidence type="ECO:0000313" key="8">
    <source>
        <dbReference type="Proteomes" id="UP000027222"/>
    </source>
</evidence>
<dbReference type="GO" id="GO:0005975">
    <property type="term" value="P:carbohydrate metabolic process"/>
    <property type="evidence" value="ECO:0007669"/>
    <property type="project" value="InterPro"/>
</dbReference>
<keyword evidence="2" id="KW-0732">Signal</keyword>
<accession>A0A067SLX9</accession>
<keyword evidence="5" id="KW-0961">Cell wall biogenesis/degradation</keyword>
<keyword evidence="8" id="KW-1185">Reference proteome</keyword>
<reference evidence="8" key="1">
    <citation type="journal article" date="2014" name="Proc. Natl. Acad. Sci. U.S.A.">
        <title>Extensive sampling of basidiomycete genomes demonstrates inadequacy of the white-rot/brown-rot paradigm for wood decay fungi.</title>
        <authorList>
            <person name="Riley R."/>
            <person name="Salamov A.A."/>
            <person name="Brown D.W."/>
            <person name="Nagy L.G."/>
            <person name="Floudas D."/>
            <person name="Held B.W."/>
            <person name="Levasseur A."/>
            <person name="Lombard V."/>
            <person name="Morin E."/>
            <person name="Otillar R."/>
            <person name="Lindquist E.A."/>
            <person name="Sun H."/>
            <person name="LaButti K.M."/>
            <person name="Schmutz J."/>
            <person name="Jabbour D."/>
            <person name="Luo H."/>
            <person name="Baker S.E."/>
            <person name="Pisabarro A.G."/>
            <person name="Walton J.D."/>
            <person name="Blanchette R.A."/>
            <person name="Henrissat B."/>
            <person name="Martin F."/>
            <person name="Cullen D."/>
            <person name="Hibbett D.S."/>
            <person name="Grigoriev I.V."/>
        </authorList>
    </citation>
    <scope>NUCLEOTIDE SEQUENCE [LARGE SCALE GENOMIC DNA]</scope>
    <source>
        <strain evidence="8">CBS 339.88</strain>
    </source>
</reference>
<dbReference type="SUPFAM" id="SSF51126">
    <property type="entry name" value="Pectin lyase-like"/>
    <property type="match status" value="1"/>
</dbReference>
<dbReference type="Proteomes" id="UP000027222">
    <property type="component" value="Unassembled WGS sequence"/>
</dbReference>
<comment type="similarity">
    <text evidence="1 6">Belongs to the glycosyl hydrolase 28 family.</text>
</comment>
<dbReference type="InterPro" id="IPR011050">
    <property type="entry name" value="Pectin_lyase_fold/virulence"/>
</dbReference>